<organism evidence="1 2">
    <name type="scientific">Caerostris darwini</name>
    <dbReference type="NCBI Taxonomy" id="1538125"/>
    <lineage>
        <taxon>Eukaryota</taxon>
        <taxon>Metazoa</taxon>
        <taxon>Ecdysozoa</taxon>
        <taxon>Arthropoda</taxon>
        <taxon>Chelicerata</taxon>
        <taxon>Arachnida</taxon>
        <taxon>Araneae</taxon>
        <taxon>Araneomorphae</taxon>
        <taxon>Entelegynae</taxon>
        <taxon>Araneoidea</taxon>
        <taxon>Araneidae</taxon>
        <taxon>Caerostris</taxon>
    </lineage>
</organism>
<proteinExistence type="predicted"/>
<sequence length="88" mass="10341">MATSRLPIDAIHVSKYDLFEDEECRNRMFFLKEACSVYLEVSKEDLQVLVIELSTDAVSTTKIIELKKAITEERKMKENEELKRKEEN</sequence>
<name>A0AAV4NUJ6_9ARAC</name>
<comment type="caution">
    <text evidence="1">The sequence shown here is derived from an EMBL/GenBank/DDBJ whole genome shotgun (WGS) entry which is preliminary data.</text>
</comment>
<reference evidence="1 2" key="1">
    <citation type="submission" date="2021-06" db="EMBL/GenBank/DDBJ databases">
        <title>Caerostris darwini draft genome.</title>
        <authorList>
            <person name="Kono N."/>
            <person name="Arakawa K."/>
        </authorList>
    </citation>
    <scope>NUCLEOTIDE SEQUENCE [LARGE SCALE GENOMIC DNA]</scope>
</reference>
<gene>
    <name evidence="1" type="ORF">CDAR_606101</name>
</gene>
<keyword evidence="2" id="KW-1185">Reference proteome</keyword>
<accession>A0AAV4NUJ6</accession>
<dbReference type="AlphaFoldDB" id="A0AAV4NUJ6"/>
<evidence type="ECO:0000313" key="2">
    <source>
        <dbReference type="Proteomes" id="UP001054837"/>
    </source>
</evidence>
<evidence type="ECO:0000313" key="1">
    <source>
        <dbReference type="EMBL" id="GIX86787.1"/>
    </source>
</evidence>
<dbReference type="EMBL" id="BPLQ01001923">
    <property type="protein sequence ID" value="GIX86787.1"/>
    <property type="molecule type" value="Genomic_DNA"/>
</dbReference>
<dbReference type="Proteomes" id="UP001054837">
    <property type="component" value="Unassembled WGS sequence"/>
</dbReference>
<protein>
    <submittedName>
        <fullName evidence="1">Uncharacterized protein</fullName>
    </submittedName>
</protein>